<evidence type="ECO:0000313" key="2">
    <source>
        <dbReference type="WBParaSite" id="nRc.2.0.1.t13919-RA"/>
    </source>
</evidence>
<dbReference type="Proteomes" id="UP000887565">
    <property type="component" value="Unplaced"/>
</dbReference>
<dbReference type="WBParaSite" id="nRc.2.0.1.t13919-RA">
    <property type="protein sequence ID" value="nRc.2.0.1.t13919-RA"/>
    <property type="gene ID" value="nRc.2.0.1.g13919"/>
</dbReference>
<sequence length="118" mass="13464">MLQRKTSPTPEQPLRKTCNVEHKCRAIFSTISSLIGKKLTSNSTKDNAGDEKTSFKHCLVLILLREPKKSETLTSITSKKFLKKITGFFEKCRNLYLLGGQITAHFCDQEDDMQIDLR</sequence>
<name>A0A915IJ87_ROMCU</name>
<keyword evidence="1" id="KW-1185">Reference proteome</keyword>
<proteinExistence type="predicted"/>
<organism evidence="1 2">
    <name type="scientific">Romanomermis culicivorax</name>
    <name type="common">Nematode worm</name>
    <dbReference type="NCBI Taxonomy" id="13658"/>
    <lineage>
        <taxon>Eukaryota</taxon>
        <taxon>Metazoa</taxon>
        <taxon>Ecdysozoa</taxon>
        <taxon>Nematoda</taxon>
        <taxon>Enoplea</taxon>
        <taxon>Dorylaimia</taxon>
        <taxon>Mermithida</taxon>
        <taxon>Mermithoidea</taxon>
        <taxon>Mermithidae</taxon>
        <taxon>Romanomermis</taxon>
    </lineage>
</organism>
<evidence type="ECO:0000313" key="1">
    <source>
        <dbReference type="Proteomes" id="UP000887565"/>
    </source>
</evidence>
<reference evidence="2" key="1">
    <citation type="submission" date="2022-11" db="UniProtKB">
        <authorList>
            <consortium name="WormBaseParasite"/>
        </authorList>
    </citation>
    <scope>IDENTIFICATION</scope>
</reference>
<protein>
    <submittedName>
        <fullName evidence="2">Uncharacterized protein</fullName>
    </submittedName>
</protein>
<dbReference type="AlphaFoldDB" id="A0A915IJ87"/>
<accession>A0A915IJ87</accession>